<organism evidence="2 3">
    <name type="scientific">Halarchaeum salinum</name>
    <dbReference type="NCBI Taxonomy" id="489912"/>
    <lineage>
        <taxon>Archaea</taxon>
        <taxon>Methanobacteriati</taxon>
        <taxon>Methanobacteriota</taxon>
        <taxon>Stenosarchaea group</taxon>
        <taxon>Halobacteria</taxon>
        <taxon>Halobacteriales</taxon>
        <taxon>Halobacteriaceae</taxon>
    </lineage>
</organism>
<evidence type="ECO:0000313" key="3">
    <source>
        <dbReference type="Proteomes" id="UP001500837"/>
    </source>
</evidence>
<evidence type="ECO:0008006" key="4">
    <source>
        <dbReference type="Google" id="ProtNLM"/>
    </source>
</evidence>
<dbReference type="RefSeq" id="WP_211311522.1">
    <property type="nucleotide sequence ID" value="NZ_BAAABL010000072.1"/>
</dbReference>
<evidence type="ECO:0000313" key="2">
    <source>
        <dbReference type="EMBL" id="GAA0309463.1"/>
    </source>
</evidence>
<keyword evidence="1" id="KW-0472">Membrane</keyword>
<dbReference type="InterPro" id="IPR055690">
    <property type="entry name" value="DUF7266"/>
</dbReference>
<reference evidence="2 3" key="1">
    <citation type="journal article" date="2019" name="Int. J. Syst. Evol. Microbiol.">
        <title>The Global Catalogue of Microorganisms (GCM) 10K type strain sequencing project: providing services to taxonomists for standard genome sequencing and annotation.</title>
        <authorList>
            <consortium name="The Broad Institute Genomics Platform"/>
            <consortium name="The Broad Institute Genome Sequencing Center for Infectious Disease"/>
            <person name="Wu L."/>
            <person name="Ma J."/>
        </authorList>
    </citation>
    <scope>NUCLEOTIDE SEQUENCE [LARGE SCALE GENOMIC DNA]</scope>
    <source>
        <strain evidence="2 3">JCM 16330</strain>
    </source>
</reference>
<gene>
    <name evidence="2" type="ORF">GCM10009066_23690</name>
</gene>
<protein>
    <recommendedName>
        <fullName evidence="4">Nitrogen fixation protein FixH</fullName>
    </recommendedName>
</protein>
<keyword evidence="3" id="KW-1185">Reference proteome</keyword>
<evidence type="ECO:0000256" key="1">
    <source>
        <dbReference type="SAM" id="Phobius"/>
    </source>
</evidence>
<dbReference type="EMBL" id="BAAABL010000072">
    <property type="protein sequence ID" value="GAA0309463.1"/>
    <property type="molecule type" value="Genomic_DNA"/>
</dbReference>
<feature type="transmembrane region" description="Helical" evidence="1">
    <location>
        <begin position="15"/>
        <end position="35"/>
    </location>
</feature>
<keyword evidence="1" id="KW-0812">Transmembrane</keyword>
<sequence>MKTDRGLTPVVSKTLGIGIVLLYVALVSTTLYGGVVPATEADAASTLGDRVLATGAIALEDAVPSTPADSVRVRATVSLPATIGAQPYELRATNRTLVLDSPVRGVGGTASLSLPERVTRVEGTWRSDRPAVVVVTGNASAWRVELRSVAR</sequence>
<comment type="caution">
    <text evidence="2">The sequence shown here is derived from an EMBL/GenBank/DDBJ whole genome shotgun (WGS) entry which is preliminary data.</text>
</comment>
<proteinExistence type="predicted"/>
<keyword evidence="1" id="KW-1133">Transmembrane helix</keyword>
<dbReference type="AlphaFoldDB" id="A0AAV3S9T4"/>
<accession>A0AAV3S9T4</accession>
<dbReference type="Proteomes" id="UP001500837">
    <property type="component" value="Unassembled WGS sequence"/>
</dbReference>
<name>A0AAV3S9T4_9EURY</name>
<dbReference type="Pfam" id="PF23928">
    <property type="entry name" value="DUF7266"/>
    <property type="match status" value="1"/>
</dbReference>